<evidence type="ECO:0000313" key="3">
    <source>
        <dbReference type="Proteomes" id="UP000297288"/>
    </source>
</evidence>
<evidence type="ECO:0000259" key="1">
    <source>
        <dbReference type="Pfam" id="PF10105"/>
    </source>
</evidence>
<evidence type="ECO:0000313" key="2">
    <source>
        <dbReference type="EMBL" id="TGG89049.1"/>
    </source>
</evidence>
<feature type="domain" description="DUF2344" evidence="1">
    <location>
        <begin position="2"/>
        <end position="130"/>
    </location>
</feature>
<dbReference type="OrthoDB" id="9780488at2"/>
<organism evidence="2 3">
    <name type="scientific">Geotoga petraea</name>
    <dbReference type="NCBI Taxonomy" id="28234"/>
    <lineage>
        <taxon>Bacteria</taxon>
        <taxon>Thermotogati</taxon>
        <taxon>Thermotogota</taxon>
        <taxon>Thermotogae</taxon>
        <taxon>Petrotogales</taxon>
        <taxon>Petrotogaceae</taxon>
        <taxon>Geotoga</taxon>
    </lineage>
</organism>
<dbReference type="EMBL" id="SRME01000001">
    <property type="protein sequence ID" value="TGG89049.1"/>
    <property type="molecule type" value="Genomic_DNA"/>
</dbReference>
<dbReference type="InterPro" id="IPR018768">
    <property type="entry name" value="DUF2344"/>
</dbReference>
<dbReference type="NCBIfam" id="TIGR03936">
    <property type="entry name" value="sam_1_link_chp"/>
    <property type="match status" value="1"/>
</dbReference>
<dbReference type="Pfam" id="PF10105">
    <property type="entry name" value="DUF2344"/>
    <property type="match status" value="1"/>
</dbReference>
<comment type="caution">
    <text evidence="2">The sequence shown here is derived from an EMBL/GenBank/DDBJ whole genome shotgun (WGS) entry which is preliminary data.</text>
</comment>
<sequence length="191" mass="23180">MKYLLSFKKSGKLIYNGHLDTIRIIEESLRRAKCPFEFSKGFNPKPLFSFSNPIPFGYINRNFFLTVETKKSFDFSSFDVYTPRGLNLNFYKEVDDKFRLSKAFKGFDFKVYLSENLFYDFENINVIQKGKSEYKKEAIFEELRIHKNKNNVFMLKYYQDYNMIYNILKIFNIQDYKEFLCFPICDKTYWR</sequence>
<name>A0A4Z0W3C1_9BACT</name>
<reference evidence="2 3" key="1">
    <citation type="submission" date="2019-04" db="EMBL/GenBank/DDBJ databases">
        <title>Draft genome sequence data and analysis of a Fermenting Bacterium, Geotoga petraea strain HO-Geo1, isolated from heavy-oil petroleum reservoir in Russia.</title>
        <authorList>
            <person name="Grouzdev D.S."/>
            <person name="Semenova E.M."/>
            <person name="Sokolova D.S."/>
            <person name="Tourova T.P."/>
            <person name="Poltaraus A.B."/>
            <person name="Nazina T.N."/>
        </authorList>
    </citation>
    <scope>NUCLEOTIDE SEQUENCE [LARGE SCALE GENOMIC DNA]</scope>
    <source>
        <strain evidence="2 3">HO-Geo1</strain>
    </source>
</reference>
<accession>A0A4Z0W3C1</accession>
<dbReference type="Proteomes" id="UP000297288">
    <property type="component" value="Unassembled WGS sequence"/>
</dbReference>
<gene>
    <name evidence="2" type="ORF">E4650_02315</name>
</gene>
<dbReference type="AlphaFoldDB" id="A0A4Z0W3C1"/>
<protein>
    <submittedName>
        <fullName evidence="2">DUF2344 domain-containing protein</fullName>
    </submittedName>
</protein>
<dbReference type="RefSeq" id="WP_135402565.1">
    <property type="nucleotide sequence ID" value="NZ_SRME01000001.1"/>
</dbReference>
<proteinExistence type="predicted"/>